<name>A0A235HH86_AZOBR</name>
<feature type="signal peptide" evidence="1">
    <location>
        <begin position="1"/>
        <end position="25"/>
    </location>
</feature>
<proteinExistence type="predicted"/>
<evidence type="ECO:0000313" key="3">
    <source>
        <dbReference type="Proteomes" id="UP000215367"/>
    </source>
</evidence>
<dbReference type="EMBL" id="NOWT01000004">
    <property type="protein sequence ID" value="OYD85178.1"/>
    <property type="molecule type" value="Genomic_DNA"/>
</dbReference>
<dbReference type="Proteomes" id="UP000215367">
    <property type="component" value="Unassembled WGS sequence"/>
</dbReference>
<geneLocation type="plasmid" evidence="2">
    <name>unnamed</name>
</geneLocation>
<gene>
    <name evidence="2" type="ORF">CHT98_07175</name>
</gene>
<dbReference type="AlphaFoldDB" id="A0A235HH86"/>
<dbReference type="InterPro" id="IPR025985">
    <property type="entry name" value="YnbE"/>
</dbReference>
<sequence>MRHTVRSRRVLTAALIAGLGAGLGACTPTVKVEAPDKPIEINLNIRIEQEVRVKVERDLEKAIADDPALFGLPPAQNASGGAKGGKKP</sequence>
<accession>A0A235HH86</accession>
<organism evidence="2 3">
    <name type="scientific">Azospirillum brasilense</name>
    <dbReference type="NCBI Taxonomy" id="192"/>
    <lineage>
        <taxon>Bacteria</taxon>
        <taxon>Pseudomonadati</taxon>
        <taxon>Pseudomonadota</taxon>
        <taxon>Alphaproteobacteria</taxon>
        <taxon>Rhodospirillales</taxon>
        <taxon>Azospirillaceae</taxon>
        <taxon>Azospirillum</taxon>
    </lineage>
</organism>
<protein>
    <recommendedName>
        <fullName evidence="4">YnbE-like lipoprotein</fullName>
    </recommendedName>
</protein>
<evidence type="ECO:0008006" key="4">
    <source>
        <dbReference type="Google" id="ProtNLM"/>
    </source>
</evidence>
<feature type="chain" id="PRO_5013302946" description="YnbE-like lipoprotein" evidence="1">
    <location>
        <begin position="26"/>
        <end position="88"/>
    </location>
</feature>
<reference evidence="2 3" key="1">
    <citation type="submission" date="2017-07" db="EMBL/GenBank/DDBJ databases">
        <title>Whole genome sequence of Azospirillum brasilense 2A1, a potential biofertilizer strain.</title>
        <authorList>
            <person name="Fontana C.A."/>
            <person name="Toffoli L.M."/>
            <person name="Salazar S.M."/>
            <person name="Puglisi E."/>
            <person name="Pedraza R."/>
            <person name="Bassi D."/>
            <person name="Cocconcelli P.S."/>
        </authorList>
    </citation>
    <scope>NUCLEOTIDE SEQUENCE [LARGE SCALE GENOMIC DNA]</scope>
    <source>
        <strain evidence="2 3">2A1</strain>
        <plasmid evidence="2">unnamed</plasmid>
    </source>
</reference>
<evidence type="ECO:0000313" key="2">
    <source>
        <dbReference type="EMBL" id="OYD85178.1"/>
    </source>
</evidence>
<dbReference type="Pfam" id="PF13617">
    <property type="entry name" value="Lipoprotein_19"/>
    <property type="match status" value="1"/>
</dbReference>
<dbReference type="RefSeq" id="WP_094302546.1">
    <property type="nucleotide sequence ID" value="NZ_NOWT01000004.1"/>
</dbReference>
<keyword evidence="1" id="KW-0732">Signal</keyword>
<evidence type="ECO:0000256" key="1">
    <source>
        <dbReference type="SAM" id="SignalP"/>
    </source>
</evidence>
<keyword evidence="2" id="KW-0614">Plasmid</keyword>
<dbReference type="PROSITE" id="PS51257">
    <property type="entry name" value="PROKAR_LIPOPROTEIN"/>
    <property type="match status" value="1"/>
</dbReference>
<comment type="caution">
    <text evidence="2">The sequence shown here is derived from an EMBL/GenBank/DDBJ whole genome shotgun (WGS) entry which is preliminary data.</text>
</comment>